<keyword evidence="10" id="KW-1185">Reference proteome</keyword>
<dbReference type="PANTHER" id="PTHR31658:SF0">
    <property type="entry name" value="CONSERVED OLIGOMERIC GOLGI COMPLEX SUBUNIT 1"/>
    <property type="match status" value="1"/>
</dbReference>
<evidence type="ECO:0000256" key="2">
    <source>
        <dbReference type="ARBA" id="ARBA00006653"/>
    </source>
</evidence>
<keyword evidence="4" id="KW-0813">Transport</keyword>
<evidence type="ECO:0000256" key="3">
    <source>
        <dbReference type="ARBA" id="ARBA00020978"/>
    </source>
</evidence>
<gene>
    <name evidence="9" type="ORF">JVT61DRAFT_5268</name>
</gene>
<comment type="caution">
    <text evidence="9">The sequence shown here is derived from an EMBL/GenBank/DDBJ whole genome shotgun (WGS) entry which is preliminary data.</text>
</comment>
<dbReference type="GO" id="GO:0000139">
    <property type="term" value="C:Golgi membrane"/>
    <property type="evidence" value="ECO:0007669"/>
    <property type="project" value="UniProtKB-SubCell"/>
</dbReference>
<evidence type="ECO:0000256" key="6">
    <source>
        <dbReference type="ARBA" id="ARBA00023034"/>
    </source>
</evidence>
<dbReference type="GO" id="GO:0015031">
    <property type="term" value="P:protein transport"/>
    <property type="evidence" value="ECO:0007669"/>
    <property type="project" value="UniProtKB-KW"/>
</dbReference>
<dbReference type="EMBL" id="JAGFBS010000002">
    <property type="protein sequence ID" value="KAG6380877.1"/>
    <property type="molecule type" value="Genomic_DNA"/>
</dbReference>
<evidence type="ECO:0000256" key="8">
    <source>
        <dbReference type="SAM" id="Coils"/>
    </source>
</evidence>
<organism evidence="9 10">
    <name type="scientific">Boletus reticuloceps</name>
    <dbReference type="NCBI Taxonomy" id="495285"/>
    <lineage>
        <taxon>Eukaryota</taxon>
        <taxon>Fungi</taxon>
        <taxon>Dikarya</taxon>
        <taxon>Basidiomycota</taxon>
        <taxon>Agaricomycotina</taxon>
        <taxon>Agaricomycetes</taxon>
        <taxon>Agaricomycetidae</taxon>
        <taxon>Boletales</taxon>
        <taxon>Boletineae</taxon>
        <taxon>Boletaceae</taxon>
        <taxon>Boletoideae</taxon>
        <taxon>Boletus</taxon>
    </lineage>
</organism>
<accession>A0A8I2Z065</accession>
<keyword evidence="8" id="KW-0175">Coiled coil</keyword>
<dbReference type="OrthoDB" id="46189at2759"/>
<comment type="similarity">
    <text evidence="2">Belongs to the COG1 family.</text>
</comment>
<evidence type="ECO:0000256" key="1">
    <source>
        <dbReference type="ARBA" id="ARBA00004395"/>
    </source>
</evidence>
<keyword evidence="6" id="KW-0333">Golgi apparatus</keyword>
<evidence type="ECO:0000256" key="7">
    <source>
        <dbReference type="ARBA" id="ARBA00023136"/>
    </source>
</evidence>
<protein>
    <recommendedName>
        <fullName evidence="3">Conserved oligomeric Golgi complex subunit 1</fullName>
    </recommendedName>
</protein>
<sequence length="890" mass="98483">MARRPSTVSAASLASSKAPLEPLRSSGAASILSPLASQLPQTISQSVGLKSQVNVVDIEPDELFARSTIAEVKTKQAQSRADAEAKQEDLRIMVGERYRDLLQASSSIVSIATSAKRIQEALEETTTAIRSQRVPSVHNHVSQSSKDDSHLQMLQVLSAHIKLLLDAPEHLWRLIEREKYFQAAWLFLLARVVHRALIRDDAQDDESWSQHGIDVLEQFPLIQRQWDTVSHFRTQIIHRATLSLRLYDKTCEETCATLLTLHILDSRPLTETLTIFLSQRTRTLNTLLAKGFDTPNLGNGLPVNGNSPGARKISERTTKCSVQTAATVRNSTRTTLEAISRTLYTARAVFGTSSSPRSLASVVLDSIQSEPSSSPPSNLPAELLLNAQAILNSLPSSTYVSLLPANIRAYRPFVDSSSVSSSLPQDVLCDKLDSWFDQSLASLRGTFDKWLTSLDVVSGAWQVRSSLRKWVAHSGLEVPEIDNLTELLDEIFSTRITCIWKAVLERAEKEFLQALSLESDNEDMFSPLCSLYRSPPVLQPPLGTAPSSFDSDFHKYKATLRQRLEGRAERLHKALAILEDAAALLQKDLSNMFADGDSSQRLAVDLNGTYRPEAQALCAKVVSTLKAYSEELMASHAINKAMNGLIFYAHIAKELSTSHFVSNVGCDQDVAISFREEMNGLFERVMSCWEEHVVSDVVSYYQRNATIWQTLPGSTCKHPSPPMMECLYLLSSSIHNLGMSHHQSYLMTVPQRMIAKFSAASVRSVDVRDVLDMLQVLYDLSFLRHLASKWKNAEVAALGHAIDRLQSQLPDSSTHDADCAASDCLSRTQMLISALLPPIPEAAEVTPVENDEKMTGVLKYGVPVVNSQFVPAVELAPPSSRFPLLLVDIR</sequence>
<keyword evidence="5" id="KW-0653">Protein transport</keyword>
<dbReference type="GO" id="GO:0006891">
    <property type="term" value="P:intra-Golgi vesicle-mediated transport"/>
    <property type="evidence" value="ECO:0007669"/>
    <property type="project" value="InterPro"/>
</dbReference>
<evidence type="ECO:0000313" key="10">
    <source>
        <dbReference type="Proteomes" id="UP000683000"/>
    </source>
</evidence>
<dbReference type="PANTHER" id="PTHR31658">
    <property type="entry name" value="CONSERVED OLIGOMERIC GOLGI COMPLEX SUBUNIT 1"/>
    <property type="match status" value="1"/>
</dbReference>
<dbReference type="Pfam" id="PF08700">
    <property type="entry name" value="VPS51_Exo84_N"/>
    <property type="match status" value="1"/>
</dbReference>
<dbReference type="Proteomes" id="UP000683000">
    <property type="component" value="Unassembled WGS sequence"/>
</dbReference>
<evidence type="ECO:0000256" key="5">
    <source>
        <dbReference type="ARBA" id="ARBA00022927"/>
    </source>
</evidence>
<evidence type="ECO:0000256" key="4">
    <source>
        <dbReference type="ARBA" id="ARBA00022448"/>
    </source>
</evidence>
<feature type="coiled-coil region" evidence="8">
    <location>
        <begin position="561"/>
        <end position="588"/>
    </location>
</feature>
<dbReference type="InterPro" id="IPR033370">
    <property type="entry name" value="COG1"/>
</dbReference>
<dbReference type="GO" id="GO:0017119">
    <property type="term" value="C:Golgi transport complex"/>
    <property type="evidence" value="ECO:0007669"/>
    <property type="project" value="InterPro"/>
</dbReference>
<reference evidence="9" key="1">
    <citation type="submission" date="2021-03" db="EMBL/GenBank/DDBJ databases">
        <title>Evolutionary innovations through gain and loss of genes in the ectomycorrhizal Boletales.</title>
        <authorList>
            <person name="Wu G."/>
            <person name="Miyauchi S."/>
            <person name="Morin E."/>
            <person name="Yang Z.-L."/>
            <person name="Xu J."/>
            <person name="Martin F.M."/>
        </authorList>
    </citation>
    <scope>NUCLEOTIDE SEQUENCE</scope>
    <source>
        <strain evidence="9">BR01</strain>
    </source>
</reference>
<evidence type="ECO:0000313" key="9">
    <source>
        <dbReference type="EMBL" id="KAG6380877.1"/>
    </source>
</evidence>
<comment type="subcellular location">
    <subcellularLocation>
        <location evidence="1">Golgi apparatus membrane</location>
        <topology evidence="1">Peripheral membrane protein</topology>
    </subcellularLocation>
</comment>
<keyword evidence="7" id="KW-0472">Membrane</keyword>
<proteinExistence type="inferred from homology"/>
<dbReference type="AlphaFoldDB" id="A0A8I2Z065"/>
<name>A0A8I2Z065_9AGAM</name>